<proteinExistence type="predicted"/>
<evidence type="ECO:0000256" key="1">
    <source>
        <dbReference type="SAM" id="Phobius"/>
    </source>
</evidence>
<gene>
    <name evidence="2" type="ORF">PH362_25520</name>
</gene>
<name>A0AAW6BR66_9GAMM</name>
<dbReference type="EMBL" id="JAQMFO010000087">
    <property type="protein sequence ID" value="MDB6375145.1"/>
    <property type="molecule type" value="Genomic_DNA"/>
</dbReference>
<feature type="transmembrane region" description="Helical" evidence="1">
    <location>
        <begin position="12"/>
        <end position="33"/>
    </location>
</feature>
<protein>
    <submittedName>
        <fullName evidence="2">Uncharacterized protein</fullName>
    </submittedName>
</protein>
<reference evidence="2" key="1">
    <citation type="submission" date="2023-01" db="EMBL/GenBank/DDBJ databases">
        <title>Genome sequencing of Photorhabdus bodei 09-20.</title>
        <authorList>
            <person name="Kalindamar S."/>
            <person name="Kumru S."/>
        </authorList>
    </citation>
    <scope>NUCLEOTIDE SEQUENCE</scope>
    <source>
        <strain evidence="2">09-20</strain>
    </source>
</reference>
<feature type="transmembrane region" description="Helical" evidence="1">
    <location>
        <begin position="39"/>
        <end position="61"/>
    </location>
</feature>
<keyword evidence="1" id="KW-0812">Transmembrane</keyword>
<keyword evidence="1" id="KW-1133">Transmembrane helix</keyword>
<organism evidence="2 3">
    <name type="scientific">Photorhabdus bodei</name>
    <dbReference type="NCBI Taxonomy" id="2029681"/>
    <lineage>
        <taxon>Bacteria</taxon>
        <taxon>Pseudomonadati</taxon>
        <taxon>Pseudomonadota</taxon>
        <taxon>Gammaproteobacteria</taxon>
        <taxon>Enterobacterales</taxon>
        <taxon>Morganellaceae</taxon>
        <taxon>Photorhabdus</taxon>
    </lineage>
</organism>
<dbReference type="RefSeq" id="WP_271868159.1">
    <property type="nucleotide sequence ID" value="NZ_JAQMFO010000087.1"/>
</dbReference>
<evidence type="ECO:0000313" key="3">
    <source>
        <dbReference type="Proteomes" id="UP001212996"/>
    </source>
</evidence>
<dbReference type="Proteomes" id="UP001212996">
    <property type="component" value="Unassembled WGS sequence"/>
</dbReference>
<dbReference type="AlphaFoldDB" id="A0AAW6BR66"/>
<sequence>MAIWRYSPWDAVMFALSILHTVATITLVVYWNGFTIMGWLTHVILLTLMITYNIIVISHFFTHTPWFVSNTIFTSKGYSSRHQAGGEFGRA</sequence>
<evidence type="ECO:0000313" key="2">
    <source>
        <dbReference type="EMBL" id="MDB6375145.1"/>
    </source>
</evidence>
<accession>A0AAW6BR66</accession>
<keyword evidence="1" id="KW-0472">Membrane</keyword>
<comment type="caution">
    <text evidence="2">The sequence shown here is derived from an EMBL/GenBank/DDBJ whole genome shotgun (WGS) entry which is preliminary data.</text>
</comment>